<name>A0ABS8FSB9_9FIRM</name>
<protein>
    <recommendedName>
        <fullName evidence="3">IclR-ED domain-containing protein</fullName>
    </recommendedName>
</protein>
<dbReference type="Proteomes" id="UP001198151">
    <property type="component" value="Unassembled WGS sequence"/>
</dbReference>
<dbReference type="InterPro" id="IPR029016">
    <property type="entry name" value="GAF-like_dom_sf"/>
</dbReference>
<dbReference type="Gene3D" id="3.30.450.40">
    <property type="match status" value="1"/>
</dbReference>
<reference evidence="1 2" key="1">
    <citation type="submission" date="2021-10" db="EMBL/GenBank/DDBJ databases">
        <title>Anaerobic single-cell dispensing facilitates the cultivation of human gut bacteria.</title>
        <authorList>
            <person name="Afrizal A."/>
        </authorList>
    </citation>
    <scope>NUCLEOTIDE SEQUENCE [LARGE SCALE GENOMIC DNA]</scope>
    <source>
        <strain evidence="1 2">CLA-AA-H200</strain>
    </source>
</reference>
<dbReference type="EMBL" id="JAJEQX010000001">
    <property type="protein sequence ID" value="MCC2252935.1"/>
    <property type="molecule type" value="Genomic_DNA"/>
</dbReference>
<comment type="caution">
    <text evidence="1">The sequence shown here is derived from an EMBL/GenBank/DDBJ whole genome shotgun (WGS) entry which is preliminary data.</text>
</comment>
<keyword evidence="2" id="KW-1185">Reference proteome</keyword>
<dbReference type="SUPFAM" id="SSF55781">
    <property type="entry name" value="GAF domain-like"/>
    <property type="match status" value="1"/>
</dbReference>
<evidence type="ECO:0000313" key="1">
    <source>
        <dbReference type="EMBL" id="MCC2252935.1"/>
    </source>
</evidence>
<organism evidence="1 2">
    <name type="scientific">Ruminococcus turbiniformis</name>
    <dbReference type="NCBI Taxonomy" id="2881258"/>
    <lineage>
        <taxon>Bacteria</taxon>
        <taxon>Bacillati</taxon>
        <taxon>Bacillota</taxon>
        <taxon>Clostridia</taxon>
        <taxon>Eubacteriales</taxon>
        <taxon>Oscillospiraceae</taxon>
        <taxon>Ruminococcus</taxon>
    </lineage>
</organism>
<evidence type="ECO:0000313" key="2">
    <source>
        <dbReference type="Proteomes" id="UP001198151"/>
    </source>
</evidence>
<sequence>MNQILTKLVDAVEETSYFAVRIADQYFFLDAIASDRNIKADPKIGCFYRIEDPSAISKVFANYSRVSVNTVRYEVDFGQEEVGMNSMAIPFKKNGNLLGAIAVSGPSTRFTSRKMERAYEEYLKILEEFGMQDCI</sequence>
<proteinExistence type="predicted"/>
<accession>A0ABS8FSB9</accession>
<evidence type="ECO:0008006" key="3">
    <source>
        <dbReference type="Google" id="ProtNLM"/>
    </source>
</evidence>
<gene>
    <name evidence="1" type="ORF">LKD70_00510</name>
</gene>
<dbReference type="RefSeq" id="WP_227706103.1">
    <property type="nucleotide sequence ID" value="NZ_JAJEQX010000001.1"/>
</dbReference>